<comment type="caution">
    <text evidence="9">The sequence shown here is derived from an EMBL/GenBank/DDBJ whole genome shotgun (WGS) entry which is preliminary data.</text>
</comment>
<dbReference type="InterPro" id="IPR004808">
    <property type="entry name" value="AP_endonuc_1"/>
</dbReference>
<keyword evidence="10" id="KW-1185">Reference proteome</keyword>
<feature type="domain" description="Endonuclease/exonuclease/phosphatase" evidence="8">
    <location>
        <begin position="4"/>
        <end position="248"/>
    </location>
</feature>
<dbReference type="GO" id="GO:0006281">
    <property type="term" value="P:DNA repair"/>
    <property type="evidence" value="ECO:0007669"/>
    <property type="project" value="InterPro"/>
</dbReference>
<comment type="cofactor">
    <cofactor evidence="6">
        <name>Mg(2+)</name>
        <dbReference type="ChEBI" id="CHEBI:18420"/>
    </cofactor>
    <cofactor evidence="6">
        <name>Mn(2+)</name>
        <dbReference type="ChEBI" id="CHEBI:29035"/>
    </cofactor>
    <text evidence="6">Probably binds two magnesium or manganese ions per subunit.</text>
</comment>
<accession>A0A7W6GLX0</accession>
<dbReference type="GO" id="GO:0046872">
    <property type="term" value="F:metal ion binding"/>
    <property type="evidence" value="ECO:0007669"/>
    <property type="project" value="UniProtKB-KW"/>
</dbReference>
<keyword evidence="4 6" id="KW-0460">Magnesium</keyword>
<dbReference type="AlphaFoldDB" id="A0A7W6GLX0"/>
<dbReference type="NCBIfam" id="TIGR00633">
    <property type="entry name" value="xth"/>
    <property type="match status" value="1"/>
</dbReference>
<dbReference type="Gene3D" id="3.60.10.10">
    <property type="entry name" value="Endonuclease/exonuclease/phosphatase"/>
    <property type="match status" value="1"/>
</dbReference>
<dbReference type="Proteomes" id="UP000574761">
    <property type="component" value="Unassembled WGS sequence"/>
</dbReference>
<dbReference type="PANTHER" id="PTHR43250">
    <property type="entry name" value="EXODEOXYRIBONUCLEASE III"/>
    <property type="match status" value="1"/>
</dbReference>
<dbReference type="CDD" id="cd09086">
    <property type="entry name" value="ExoIII-like_AP-endo"/>
    <property type="match status" value="1"/>
</dbReference>
<feature type="active site" description="Proton donor/acceptor" evidence="5">
    <location>
        <position position="147"/>
    </location>
</feature>
<dbReference type="PROSITE" id="PS51435">
    <property type="entry name" value="AP_NUCLEASE_F1_4"/>
    <property type="match status" value="1"/>
</dbReference>
<sequence length="268" mass="30832">MKIATYNVHGVNGRLDVLLRWLKQASPEVVCLQELKAPDEKFPAKAIEAAGYGTVWHGQKSWNGVAILSRDTGPLLTRRGLPGDPDDAHSRYIEVAVEGMIIGCLYLPNGNPYPGPKFEYKLRWFQRLTAYAAELMELGVPVILAGDYNVMPTELDVYKPERWVDDALFRVEVRDAYRLLVEQGWTDAIRELHPGERVYTFWDYFRNAFTRDARLRIDHFLLTQDVAARLVKAGVDREVRGWEHTSDHAPAWIELSEKAIKRRKRNEK</sequence>
<name>A0A7W6GLX0_9HYPH</name>
<feature type="binding site" evidence="6">
    <location>
        <position position="147"/>
    </location>
    <ligand>
        <name>Mg(2+)</name>
        <dbReference type="ChEBI" id="CHEBI:18420"/>
        <label>1</label>
    </ligand>
</feature>
<feature type="binding site" evidence="6">
    <location>
        <position position="7"/>
    </location>
    <ligand>
        <name>Mg(2+)</name>
        <dbReference type="ChEBI" id="CHEBI:18420"/>
        <label>1</label>
    </ligand>
</feature>
<evidence type="ECO:0000313" key="9">
    <source>
        <dbReference type="EMBL" id="MBB3979847.1"/>
    </source>
</evidence>
<feature type="binding site" evidence="6">
    <location>
        <position position="34"/>
    </location>
    <ligand>
        <name>Mg(2+)</name>
        <dbReference type="ChEBI" id="CHEBI:18420"/>
        <label>1</label>
    </ligand>
</feature>
<dbReference type="EMBL" id="JACIEE010000013">
    <property type="protein sequence ID" value="MBB3979847.1"/>
    <property type="molecule type" value="Genomic_DNA"/>
</dbReference>
<dbReference type="SUPFAM" id="SSF56219">
    <property type="entry name" value="DNase I-like"/>
    <property type="match status" value="1"/>
</dbReference>
<dbReference type="Pfam" id="PF03372">
    <property type="entry name" value="Exo_endo_phos"/>
    <property type="match status" value="1"/>
</dbReference>
<feature type="site" description="Transition state stabilizer" evidence="7">
    <location>
        <position position="149"/>
    </location>
</feature>
<dbReference type="GO" id="GO:0008311">
    <property type="term" value="F:double-stranded DNA 3'-5' DNA exonuclease activity"/>
    <property type="evidence" value="ECO:0007669"/>
    <property type="project" value="UniProtKB-EC"/>
</dbReference>
<evidence type="ECO:0000256" key="7">
    <source>
        <dbReference type="PIRSR" id="PIRSR604808-3"/>
    </source>
</evidence>
<reference evidence="9 10" key="1">
    <citation type="submission" date="2020-08" db="EMBL/GenBank/DDBJ databases">
        <title>Genomic Encyclopedia of Type Strains, Phase IV (KMG-IV): sequencing the most valuable type-strain genomes for metagenomic binning, comparative biology and taxonomic classification.</title>
        <authorList>
            <person name="Goeker M."/>
        </authorList>
    </citation>
    <scope>NUCLEOTIDE SEQUENCE [LARGE SCALE GENOMIC DNA]</scope>
    <source>
        <strain evidence="9 10">DSM 100211</strain>
    </source>
</reference>
<gene>
    <name evidence="9" type="ORF">GGQ64_005092</name>
</gene>
<evidence type="ECO:0000256" key="4">
    <source>
        <dbReference type="ARBA" id="ARBA00022842"/>
    </source>
</evidence>
<dbReference type="NCBIfam" id="TIGR00195">
    <property type="entry name" value="exoDNase_III"/>
    <property type="match status" value="1"/>
</dbReference>
<dbReference type="PANTHER" id="PTHR43250:SF1">
    <property type="entry name" value="EXODEOXYRIBONUCLEASE III"/>
    <property type="match status" value="1"/>
</dbReference>
<feature type="active site" evidence="5">
    <location>
        <position position="106"/>
    </location>
</feature>
<keyword evidence="2 6" id="KW-0479">Metal-binding</keyword>
<keyword evidence="3 9" id="KW-0378">Hydrolase</keyword>
<dbReference type="InterPro" id="IPR036691">
    <property type="entry name" value="Endo/exonu/phosph_ase_sf"/>
</dbReference>
<organism evidence="9 10">
    <name type="scientific">Mycoplana azooxidifex</name>
    <dbReference type="NCBI Taxonomy" id="1636188"/>
    <lineage>
        <taxon>Bacteria</taxon>
        <taxon>Pseudomonadati</taxon>
        <taxon>Pseudomonadota</taxon>
        <taxon>Alphaproteobacteria</taxon>
        <taxon>Hyphomicrobiales</taxon>
        <taxon>Rhizobiaceae</taxon>
        <taxon>Mycoplana</taxon>
    </lineage>
</organism>
<proteinExistence type="inferred from homology"/>
<protein>
    <submittedName>
        <fullName evidence="9">Exodeoxyribonuclease-3</fullName>
        <ecNumber evidence="9">3.1.11.2</ecNumber>
    </submittedName>
</protein>
<evidence type="ECO:0000256" key="3">
    <source>
        <dbReference type="ARBA" id="ARBA00022801"/>
    </source>
</evidence>
<evidence type="ECO:0000259" key="8">
    <source>
        <dbReference type="Pfam" id="PF03372"/>
    </source>
</evidence>
<feature type="active site" description="Proton acceptor" evidence="5">
    <location>
        <position position="248"/>
    </location>
</feature>
<evidence type="ECO:0000313" key="10">
    <source>
        <dbReference type="Proteomes" id="UP000574761"/>
    </source>
</evidence>
<keyword evidence="6" id="KW-0464">Manganese</keyword>
<evidence type="ECO:0000256" key="5">
    <source>
        <dbReference type="PIRSR" id="PIRSR604808-1"/>
    </source>
</evidence>
<feature type="site" description="Important for catalytic activity" evidence="7">
    <location>
        <position position="218"/>
    </location>
</feature>
<dbReference type="InterPro" id="IPR037493">
    <property type="entry name" value="ExoIII-like"/>
</dbReference>
<evidence type="ECO:0000256" key="1">
    <source>
        <dbReference type="ARBA" id="ARBA00007092"/>
    </source>
</evidence>
<evidence type="ECO:0000256" key="6">
    <source>
        <dbReference type="PIRSR" id="PIRSR604808-2"/>
    </source>
</evidence>
<dbReference type="EC" id="3.1.11.2" evidence="9"/>
<comment type="similarity">
    <text evidence="1">Belongs to the DNA repair enzymes AP/ExoA family.</text>
</comment>
<feature type="site" description="Interaction with DNA substrate" evidence="7">
    <location>
        <position position="248"/>
    </location>
</feature>
<dbReference type="RefSeq" id="WP_183808022.1">
    <property type="nucleotide sequence ID" value="NZ_JACIEE010000013.1"/>
</dbReference>
<feature type="binding site" evidence="6">
    <location>
        <position position="248"/>
    </location>
    <ligand>
        <name>Mg(2+)</name>
        <dbReference type="ChEBI" id="CHEBI:18420"/>
        <label>1</label>
    </ligand>
</feature>
<feature type="binding site" evidence="6">
    <location>
        <position position="149"/>
    </location>
    <ligand>
        <name>Mg(2+)</name>
        <dbReference type="ChEBI" id="CHEBI:18420"/>
        <label>1</label>
    </ligand>
</feature>
<feature type="binding site" evidence="6">
    <location>
        <position position="247"/>
    </location>
    <ligand>
        <name>Mg(2+)</name>
        <dbReference type="ChEBI" id="CHEBI:18420"/>
        <label>1</label>
    </ligand>
</feature>
<evidence type="ECO:0000256" key="2">
    <source>
        <dbReference type="ARBA" id="ARBA00022723"/>
    </source>
</evidence>
<dbReference type="InterPro" id="IPR005135">
    <property type="entry name" value="Endo/exonuclease/phosphatase"/>
</dbReference>